<evidence type="ECO:0000259" key="1">
    <source>
        <dbReference type="PROSITE" id="PS51340"/>
    </source>
</evidence>
<keyword evidence="3" id="KW-1185">Reference proteome</keyword>
<dbReference type="GO" id="GO:0030170">
    <property type="term" value="F:pyridoxal phosphate binding"/>
    <property type="evidence" value="ECO:0007669"/>
    <property type="project" value="InterPro"/>
</dbReference>
<sequence length="359" mass="40468">RCASYRTFPLFHIIVPVIFSGMQLEDRKILLACIGGTIISYNVFRVLKAYYASVSSRSEWIPVGTVKNLWVHPIKSCKRKEVFSLYCDDLGARSGEIRDREFLCIDEATGAMYSARQLPRLMLIDADVADGALSVATPDGQTARVVLTEVIQRRIVRRAKIFGDPVDGLDCGDEVASVFSEFLETPGIRLIYYRPDLFNGRPCVTEPGWWNNPVPKRSDTVTYVDLSPFHVTTEESLQALNQVLEEPISSTWFRANIVVDHSPAWDEDKWSEIKIGEVVLQCYKPCTRCILTTVNPNDGVKSPEMQPMKTMREFRLAPEGPLRDVHGQFPIFGVNAGLLKPGFVHLGQTVYVKYKPSVF</sequence>
<feature type="domain" description="MOSC" evidence="1">
    <location>
        <begin position="196"/>
        <end position="353"/>
    </location>
</feature>
<protein>
    <recommendedName>
        <fullName evidence="1">MOSC domain-containing protein</fullName>
    </recommendedName>
</protein>
<dbReference type="Pfam" id="PF03476">
    <property type="entry name" value="MOSC_N"/>
    <property type="match status" value="1"/>
</dbReference>
<evidence type="ECO:0000313" key="2">
    <source>
        <dbReference type="EMBL" id="GMT09719.1"/>
    </source>
</evidence>
<feature type="non-terminal residue" evidence="2">
    <location>
        <position position="1"/>
    </location>
</feature>
<reference evidence="2" key="1">
    <citation type="submission" date="2023-10" db="EMBL/GenBank/DDBJ databases">
        <title>Genome assembly of Pristionchus species.</title>
        <authorList>
            <person name="Yoshida K."/>
            <person name="Sommer R.J."/>
        </authorList>
    </citation>
    <scope>NUCLEOTIDE SEQUENCE</scope>
    <source>
        <strain evidence="2">RS5133</strain>
    </source>
</reference>
<gene>
    <name evidence="2" type="ORF">PFISCL1PPCAC_1016</name>
</gene>
<evidence type="ECO:0000313" key="3">
    <source>
        <dbReference type="Proteomes" id="UP001432322"/>
    </source>
</evidence>
<dbReference type="Pfam" id="PF03473">
    <property type="entry name" value="MOSC"/>
    <property type="match status" value="1"/>
</dbReference>
<dbReference type="EMBL" id="BTSY01000001">
    <property type="protein sequence ID" value="GMT09719.1"/>
    <property type="molecule type" value="Genomic_DNA"/>
</dbReference>
<dbReference type="InterPro" id="IPR005303">
    <property type="entry name" value="MOCOS_middle"/>
</dbReference>
<dbReference type="GO" id="GO:0030151">
    <property type="term" value="F:molybdenum ion binding"/>
    <property type="evidence" value="ECO:0007669"/>
    <property type="project" value="InterPro"/>
</dbReference>
<dbReference type="PANTHER" id="PTHR36930">
    <property type="entry name" value="METAL-SULFUR CLUSTER BIOSYNTHESIS PROTEINS YUAD-RELATED"/>
    <property type="match status" value="1"/>
</dbReference>
<dbReference type="InterPro" id="IPR005302">
    <property type="entry name" value="MoCF_Sase_C"/>
</dbReference>
<dbReference type="GO" id="GO:0003824">
    <property type="term" value="F:catalytic activity"/>
    <property type="evidence" value="ECO:0007669"/>
    <property type="project" value="InterPro"/>
</dbReference>
<accession>A0AAV5UTQ5</accession>
<proteinExistence type="predicted"/>
<dbReference type="Proteomes" id="UP001432322">
    <property type="component" value="Unassembled WGS sequence"/>
</dbReference>
<organism evidence="2 3">
    <name type="scientific">Pristionchus fissidentatus</name>
    <dbReference type="NCBI Taxonomy" id="1538716"/>
    <lineage>
        <taxon>Eukaryota</taxon>
        <taxon>Metazoa</taxon>
        <taxon>Ecdysozoa</taxon>
        <taxon>Nematoda</taxon>
        <taxon>Chromadorea</taxon>
        <taxon>Rhabditida</taxon>
        <taxon>Rhabditina</taxon>
        <taxon>Diplogasteromorpha</taxon>
        <taxon>Diplogasteroidea</taxon>
        <taxon>Neodiplogasteridae</taxon>
        <taxon>Pristionchus</taxon>
    </lineage>
</organism>
<dbReference type="SUPFAM" id="SSF50800">
    <property type="entry name" value="PK beta-barrel domain-like"/>
    <property type="match status" value="1"/>
</dbReference>
<name>A0AAV5UTQ5_9BILA</name>
<dbReference type="SUPFAM" id="SSF141673">
    <property type="entry name" value="MOSC N-terminal domain-like"/>
    <property type="match status" value="1"/>
</dbReference>
<comment type="caution">
    <text evidence="2">The sequence shown here is derived from an EMBL/GenBank/DDBJ whole genome shotgun (WGS) entry which is preliminary data.</text>
</comment>
<dbReference type="InterPro" id="IPR052716">
    <property type="entry name" value="MOSC_domain"/>
</dbReference>
<dbReference type="AlphaFoldDB" id="A0AAV5UTQ5"/>
<dbReference type="InterPro" id="IPR011037">
    <property type="entry name" value="Pyrv_Knase-like_insert_dom_sf"/>
</dbReference>
<dbReference type="PANTHER" id="PTHR36930:SF1">
    <property type="entry name" value="MOSC DOMAIN-CONTAINING PROTEIN"/>
    <property type="match status" value="1"/>
</dbReference>
<dbReference type="PROSITE" id="PS51340">
    <property type="entry name" value="MOSC"/>
    <property type="match status" value="1"/>
</dbReference>